<dbReference type="OrthoDB" id="9764467at2"/>
<evidence type="ECO:0000259" key="4">
    <source>
        <dbReference type="Pfam" id="PF13514"/>
    </source>
</evidence>
<name>A0A2T4U6C6_9BACI</name>
<reference evidence="5 6" key="1">
    <citation type="submission" date="2018-03" db="EMBL/GenBank/DDBJ databases">
        <title>Alkalicoccus saliphilus sp. nov., isolated from a mineral pool.</title>
        <authorList>
            <person name="Zhao B."/>
        </authorList>
    </citation>
    <scope>NUCLEOTIDE SEQUENCE [LARGE SCALE GENOMIC DNA]</scope>
    <source>
        <strain evidence="5 6">6AG</strain>
    </source>
</reference>
<dbReference type="InterPro" id="IPR027417">
    <property type="entry name" value="P-loop_NTPase"/>
</dbReference>
<evidence type="ECO:0000313" key="5">
    <source>
        <dbReference type="EMBL" id="PTL38956.1"/>
    </source>
</evidence>
<dbReference type="Proteomes" id="UP000240509">
    <property type="component" value="Unassembled WGS sequence"/>
</dbReference>
<dbReference type="RefSeq" id="WP_107584757.1">
    <property type="nucleotide sequence ID" value="NZ_PZJJ01000011.1"/>
</dbReference>
<dbReference type="CDD" id="cd00267">
    <property type="entry name" value="ABC_ATPase"/>
    <property type="match status" value="1"/>
</dbReference>
<feature type="region of interest" description="Disordered" evidence="2">
    <location>
        <begin position="309"/>
        <end position="330"/>
    </location>
</feature>
<feature type="transmembrane region" description="Helical" evidence="3">
    <location>
        <begin position="392"/>
        <end position="422"/>
    </location>
</feature>
<protein>
    <recommendedName>
        <fullName evidence="4">YhaN AAA domain-containing protein</fullName>
    </recommendedName>
</protein>
<comment type="caution">
    <text evidence="5">The sequence shown here is derived from an EMBL/GenBank/DDBJ whole genome shotgun (WGS) entry which is preliminary data.</text>
</comment>
<keyword evidence="3" id="KW-1133">Transmembrane helix</keyword>
<dbReference type="InterPro" id="IPR038734">
    <property type="entry name" value="YhaN_AAA"/>
</dbReference>
<sequence>MKLNYIKIDSYSLWKNKEWEVDGSLLFFGHNESGKSTILEFIEGVLFGFQTAGQEGCSGSLLINSGEDKWYIERRQSRSKRGETTVLKNGRPAAVSGLLQGIDRSTFRHLYRMDLDQLRRMEETDPAELNQQLFDTSLTGITGLFSAQRTARKKAAELFKPRGRTTAVNKLVIEMNETKREVEGWKKKLDQYKVLKEDLLAAEQSLEKLEVEEKKIQIGLKEEELKDLLLPVLKSYEAVKGAEFYEPALSKKMIETYEGNKAELHDIEKKQAVLKADRKTVRPFSFTAKEKMELHHLLESSGKAELYEQQNAEASEEIRKTEKKQEQLQSQFPPDIHLESIVVTPPLRKKLEELTEEERMLKIEEKQLRGKKLSEELPKAEKNYPGKWFSTAAFAGALGAIILGEWAAGIFLVLFGAVLYMYSLTRSKTTDSSPGEMDTLQEYWESFHKEKDRWCEEAEIPYGLDTAVCRHALETADQFQELSERMTSFYNKKKEAETWLKQFRSEASSAAGLAVEEPLHMHVQALKQTADDYQKEEQGVKKKKEEQEYIEEKLKQLEAEKFQLQKNHQKLLESVSCRNDNQFSRLMVEEEEKRRQKEEAVSCIHQMNAVVPDAHRQKKLLEGLESGENKMTALTREAEEVKRRKEELYEKKLHLEQSVREMEEKGTYTELQQNYNKQKDSLKELAAQWAVFAAEDMIAEKVRTIYEKEKQPDVLQKASRMFSDMTEGKYPHIHIPLEEKKLLAERRDGALFTPAQLSTGTRELLYCAVRLSLIQVQQALPVFMDDVLVNMDEPRRRNLWRTLKQVNENHQIIFFTCHEHIAREWEDFIAAPSVKLTSVSDSFSRQ</sequence>
<dbReference type="Gene3D" id="3.40.50.300">
    <property type="entry name" value="P-loop containing nucleotide triphosphate hydrolases"/>
    <property type="match status" value="2"/>
</dbReference>
<keyword evidence="1" id="KW-0175">Coiled coil</keyword>
<feature type="coiled-coil region" evidence="1">
    <location>
        <begin position="168"/>
        <end position="226"/>
    </location>
</feature>
<dbReference type="AlphaFoldDB" id="A0A2T4U6C6"/>
<proteinExistence type="predicted"/>
<dbReference type="SUPFAM" id="SSF52540">
    <property type="entry name" value="P-loop containing nucleoside triphosphate hydrolases"/>
    <property type="match status" value="1"/>
</dbReference>
<keyword evidence="6" id="KW-1185">Reference proteome</keyword>
<evidence type="ECO:0000256" key="2">
    <source>
        <dbReference type="SAM" id="MobiDB-lite"/>
    </source>
</evidence>
<organism evidence="5 6">
    <name type="scientific">Alkalicoccus saliphilus</name>
    <dbReference type="NCBI Taxonomy" id="200989"/>
    <lineage>
        <taxon>Bacteria</taxon>
        <taxon>Bacillati</taxon>
        <taxon>Bacillota</taxon>
        <taxon>Bacilli</taxon>
        <taxon>Bacillales</taxon>
        <taxon>Bacillaceae</taxon>
        <taxon>Alkalicoccus</taxon>
    </lineage>
</organism>
<gene>
    <name evidence="5" type="ORF">C6Y45_08215</name>
</gene>
<feature type="coiled-coil region" evidence="1">
    <location>
        <begin position="523"/>
        <end position="574"/>
    </location>
</feature>
<accession>A0A2T4U6C6</accession>
<dbReference type="EMBL" id="PZJJ01000011">
    <property type="protein sequence ID" value="PTL38956.1"/>
    <property type="molecule type" value="Genomic_DNA"/>
</dbReference>
<dbReference type="PANTHER" id="PTHR41259:SF1">
    <property type="entry name" value="DOUBLE-STRAND BREAK REPAIR RAD50 ATPASE, PUTATIVE-RELATED"/>
    <property type="match status" value="1"/>
</dbReference>
<evidence type="ECO:0000313" key="6">
    <source>
        <dbReference type="Proteomes" id="UP000240509"/>
    </source>
</evidence>
<keyword evidence="3" id="KW-0812">Transmembrane</keyword>
<evidence type="ECO:0000256" key="3">
    <source>
        <dbReference type="SAM" id="Phobius"/>
    </source>
</evidence>
<dbReference type="PANTHER" id="PTHR41259">
    <property type="entry name" value="DOUBLE-STRAND BREAK REPAIR RAD50 ATPASE, PUTATIVE-RELATED"/>
    <property type="match status" value="1"/>
</dbReference>
<dbReference type="Pfam" id="PF13514">
    <property type="entry name" value="AAA_27"/>
    <property type="match status" value="1"/>
</dbReference>
<feature type="domain" description="YhaN AAA" evidence="4">
    <location>
        <begin position="1"/>
        <end position="184"/>
    </location>
</feature>
<keyword evidence="3" id="KW-0472">Membrane</keyword>
<feature type="compositionally biased region" description="Basic and acidic residues" evidence="2">
    <location>
        <begin position="316"/>
        <end position="326"/>
    </location>
</feature>
<evidence type="ECO:0000256" key="1">
    <source>
        <dbReference type="SAM" id="Coils"/>
    </source>
</evidence>
<feature type="coiled-coil region" evidence="1">
    <location>
        <begin position="624"/>
        <end position="688"/>
    </location>
</feature>